<dbReference type="EMBL" id="AYSA01000164">
    <property type="protein sequence ID" value="ESZ95812.1"/>
    <property type="molecule type" value="Genomic_DNA"/>
</dbReference>
<reference evidence="3 4" key="1">
    <citation type="journal article" date="2014" name="Genome Announc.">
        <title>Draft genome sequence of Sclerotinia borealis, a psychrophilic plant pathogenic fungus.</title>
        <authorList>
            <person name="Mardanov A.V."/>
            <person name="Beletsky A.V."/>
            <person name="Kadnikov V.V."/>
            <person name="Ignatov A.N."/>
            <person name="Ravin N.V."/>
        </authorList>
    </citation>
    <scope>NUCLEOTIDE SEQUENCE [LARGE SCALE GENOMIC DNA]</scope>
    <source>
        <strain evidence="4">F-4157</strain>
    </source>
</reference>
<dbReference type="HOGENOM" id="CLU_1428772_0_0_1"/>
<protein>
    <submittedName>
        <fullName evidence="3">Uncharacterized protein</fullName>
    </submittedName>
</protein>
<evidence type="ECO:0000256" key="1">
    <source>
        <dbReference type="SAM" id="MobiDB-lite"/>
    </source>
</evidence>
<feature type="transmembrane region" description="Helical" evidence="2">
    <location>
        <begin position="21"/>
        <end position="42"/>
    </location>
</feature>
<keyword evidence="2" id="KW-1133">Transmembrane helix</keyword>
<keyword evidence="2" id="KW-0472">Membrane</keyword>
<sequence>MPPVKRESPDDASSDQTNMKAIIIIIFTFVVLILYFRIYFWIGEFKEGEGVFLEWFNSWKKKRNERRGICSEEERDVERTDVEGQMRERGPLEMVIGEEGEERSLDVTDVRNVMERRNAGTESVEDVKMSLKSCLKKRGGNKGKQKEKSVRWVDDEILEDVDLTDLLMSEDDTWEDEEASEEVDVTDAVM</sequence>
<comment type="caution">
    <text evidence="3">The sequence shown here is derived from an EMBL/GenBank/DDBJ whole genome shotgun (WGS) entry which is preliminary data.</text>
</comment>
<accession>W9CGH6</accession>
<feature type="region of interest" description="Disordered" evidence="1">
    <location>
        <begin position="171"/>
        <end position="190"/>
    </location>
</feature>
<gene>
    <name evidence="3" type="ORF">SBOR_3829</name>
</gene>
<keyword evidence="4" id="KW-1185">Reference proteome</keyword>
<evidence type="ECO:0000256" key="2">
    <source>
        <dbReference type="SAM" id="Phobius"/>
    </source>
</evidence>
<dbReference type="Proteomes" id="UP000019487">
    <property type="component" value="Unassembled WGS sequence"/>
</dbReference>
<keyword evidence="2" id="KW-0812">Transmembrane</keyword>
<evidence type="ECO:0000313" key="4">
    <source>
        <dbReference type="Proteomes" id="UP000019487"/>
    </source>
</evidence>
<name>W9CGH6_SCLBF</name>
<proteinExistence type="predicted"/>
<organism evidence="3 4">
    <name type="scientific">Sclerotinia borealis (strain F-4128)</name>
    <dbReference type="NCBI Taxonomy" id="1432307"/>
    <lineage>
        <taxon>Eukaryota</taxon>
        <taxon>Fungi</taxon>
        <taxon>Dikarya</taxon>
        <taxon>Ascomycota</taxon>
        <taxon>Pezizomycotina</taxon>
        <taxon>Leotiomycetes</taxon>
        <taxon>Helotiales</taxon>
        <taxon>Sclerotiniaceae</taxon>
        <taxon>Sclerotinia</taxon>
    </lineage>
</organism>
<evidence type="ECO:0000313" key="3">
    <source>
        <dbReference type="EMBL" id="ESZ95812.1"/>
    </source>
</evidence>
<dbReference type="AlphaFoldDB" id="W9CGH6"/>